<name>A0A5E8BZC2_9ASCO</name>
<feature type="compositionally biased region" description="Polar residues" evidence="5">
    <location>
        <begin position="9"/>
        <end position="21"/>
    </location>
</feature>
<evidence type="ECO:0000256" key="3">
    <source>
        <dbReference type="ARBA" id="ARBA00046343"/>
    </source>
</evidence>
<feature type="compositionally biased region" description="Low complexity" evidence="5">
    <location>
        <begin position="252"/>
        <end position="264"/>
    </location>
</feature>
<evidence type="ECO:0000313" key="6">
    <source>
        <dbReference type="EMBL" id="VVT54155.1"/>
    </source>
</evidence>
<evidence type="ECO:0000313" key="7">
    <source>
        <dbReference type="Proteomes" id="UP000398389"/>
    </source>
</evidence>
<protein>
    <recommendedName>
        <fullName evidence="8">Anaphase-promoting complex subunit 4 WD40 domain-containing protein</fullName>
    </recommendedName>
</protein>
<dbReference type="SUPFAM" id="SSF50978">
    <property type="entry name" value="WD40 repeat-like"/>
    <property type="match status" value="1"/>
</dbReference>
<dbReference type="PANTHER" id="PTHR22839:SF0">
    <property type="entry name" value="THO COMPLEX SUBUNIT 3"/>
    <property type="match status" value="1"/>
</dbReference>
<dbReference type="GO" id="GO:0006406">
    <property type="term" value="P:mRNA export from nucleus"/>
    <property type="evidence" value="ECO:0007669"/>
    <property type="project" value="InterPro"/>
</dbReference>
<comment type="similarity">
    <text evidence="3">Belongs to the THOC3 family.</text>
</comment>
<dbReference type="InterPro" id="IPR015943">
    <property type="entry name" value="WD40/YVTN_repeat-like_dom_sf"/>
</dbReference>
<feature type="region of interest" description="Disordered" evidence="5">
    <location>
        <begin position="238"/>
        <end position="264"/>
    </location>
</feature>
<accession>A0A5E8BZC2</accession>
<feature type="region of interest" description="Disordered" evidence="5">
    <location>
        <begin position="512"/>
        <end position="552"/>
    </location>
</feature>
<evidence type="ECO:0000256" key="4">
    <source>
        <dbReference type="PROSITE-ProRule" id="PRU00221"/>
    </source>
</evidence>
<keyword evidence="2" id="KW-0677">Repeat</keyword>
<dbReference type="PROSITE" id="PS50082">
    <property type="entry name" value="WD_REPEATS_2"/>
    <property type="match status" value="2"/>
</dbReference>
<dbReference type="AlphaFoldDB" id="A0A5E8BZC2"/>
<sequence length="611" mass="65118">MPQQHRVLNGSTGPGQQLQQDPSILRQKAPQYFQSLRTLSVRDIAHNLSASSISSFSSIDSPIKAIAWNAVGTRVACAHADRSISIWPVADATGNMGGGSASDQKSSRASSASNADLSMTVVLRSAHDRSIEGISWDPLHPNRLASCSADGAVRIWDTAPHLTNPLSFPSSSQMAGSRVRTITNAVSSPALLATTSTDIDNYVVKYSPCGQFLGIGTRSDQVIIYRVLKEYKIVPVSQSQENQNHNGRRSKNSNQNTRNANQTNNKPRLVISLVKLCSHTEHDEIYDLCWSNTSNIFALSLGNGNIRIFLFDFKEVSELQKVAEVNSIDQTATEDVAMLDVSTDKEGATSSDSKIEASLQVIHTLRGHRTAASCVAFDPKGCYIAVGSNEGIVSLWDISSSDFICFRTFNKPDHAISSLSISHDGVYIAIGVEGASGNTSGSVQTSGPGSSSSNMQNIGDMPVIIGCVESGEYVHSIDYPHFFFASGSSISTHGSSNNLTGLGGGPDALNYSGSLPHSGGGTPNINGIPRSDTIDYGGDHPYPSNSSNSHTNHNLQIARSKGARPLVMWHPLKYYLLYSADMSYSSGSGGSGGSGQPERGGSLPLMILGRF</sequence>
<dbReference type="PANTHER" id="PTHR22839">
    <property type="entry name" value="THO COMPLEX SUBUNIT 3 THO3"/>
    <property type="match status" value="1"/>
</dbReference>
<dbReference type="OrthoDB" id="340259at2759"/>
<evidence type="ECO:0000256" key="2">
    <source>
        <dbReference type="ARBA" id="ARBA00022737"/>
    </source>
</evidence>
<dbReference type="InterPro" id="IPR040132">
    <property type="entry name" value="Tex1/THOC3"/>
</dbReference>
<evidence type="ECO:0000256" key="1">
    <source>
        <dbReference type="ARBA" id="ARBA00022574"/>
    </source>
</evidence>
<feature type="repeat" description="WD" evidence="4">
    <location>
        <begin position="365"/>
        <end position="406"/>
    </location>
</feature>
<gene>
    <name evidence="6" type="ORF">SAPINGB_P003934</name>
</gene>
<dbReference type="EMBL" id="CABVLU010000003">
    <property type="protein sequence ID" value="VVT54155.1"/>
    <property type="molecule type" value="Genomic_DNA"/>
</dbReference>
<dbReference type="InterPro" id="IPR001680">
    <property type="entry name" value="WD40_rpt"/>
</dbReference>
<proteinExistence type="inferred from homology"/>
<dbReference type="RefSeq" id="XP_031854540.1">
    <property type="nucleotide sequence ID" value="XM_031998649.1"/>
</dbReference>
<keyword evidence="1 4" id="KW-0853">WD repeat</keyword>
<dbReference type="InterPro" id="IPR036322">
    <property type="entry name" value="WD40_repeat_dom_sf"/>
</dbReference>
<dbReference type="GeneID" id="43582749"/>
<dbReference type="GO" id="GO:0000445">
    <property type="term" value="C:THO complex part of transcription export complex"/>
    <property type="evidence" value="ECO:0007669"/>
    <property type="project" value="TreeGrafter"/>
</dbReference>
<evidence type="ECO:0000256" key="5">
    <source>
        <dbReference type="SAM" id="MobiDB-lite"/>
    </source>
</evidence>
<feature type="repeat" description="WD" evidence="4">
    <location>
        <begin position="124"/>
        <end position="157"/>
    </location>
</feature>
<dbReference type="PROSITE" id="PS50294">
    <property type="entry name" value="WD_REPEATS_REGION"/>
    <property type="match status" value="2"/>
</dbReference>
<dbReference type="SMART" id="SM00320">
    <property type="entry name" value="WD40"/>
    <property type="match status" value="4"/>
</dbReference>
<organism evidence="6 7">
    <name type="scientific">Magnusiomyces paraingens</name>
    <dbReference type="NCBI Taxonomy" id="2606893"/>
    <lineage>
        <taxon>Eukaryota</taxon>
        <taxon>Fungi</taxon>
        <taxon>Dikarya</taxon>
        <taxon>Ascomycota</taxon>
        <taxon>Saccharomycotina</taxon>
        <taxon>Dipodascomycetes</taxon>
        <taxon>Dipodascales</taxon>
        <taxon>Dipodascaceae</taxon>
        <taxon>Magnusiomyces</taxon>
    </lineage>
</organism>
<reference evidence="6 7" key="1">
    <citation type="submission" date="2019-09" db="EMBL/GenBank/DDBJ databases">
        <authorList>
            <person name="Brejova B."/>
        </authorList>
    </citation>
    <scope>NUCLEOTIDE SEQUENCE [LARGE SCALE GENOMIC DNA]</scope>
</reference>
<feature type="region of interest" description="Disordered" evidence="5">
    <location>
        <begin position="1"/>
        <end position="21"/>
    </location>
</feature>
<dbReference type="Pfam" id="PF00400">
    <property type="entry name" value="WD40"/>
    <property type="match status" value="3"/>
</dbReference>
<keyword evidence="7" id="KW-1185">Reference proteome</keyword>
<dbReference type="Gene3D" id="2.130.10.10">
    <property type="entry name" value="YVTN repeat-like/Quinoprotein amine dehydrogenase"/>
    <property type="match status" value="2"/>
</dbReference>
<dbReference type="Proteomes" id="UP000398389">
    <property type="component" value="Unassembled WGS sequence"/>
</dbReference>
<evidence type="ECO:0008006" key="8">
    <source>
        <dbReference type="Google" id="ProtNLM"/>
    </source>
</evidence>